<organism evidence="7 8">
    <name type="scientific">Pseudonocardia thermophila</name>
    <dbReference type="NCBI Taxonomy" id="1848"/>
    <lineage>
        <taxon>Bacteria</taxon>
        <taxon>Bacillati</taxon>
        <taxon>Actinomycetota</taxon>
        <taxon>Actinomycetes</taxon>
        <taxon>Pseudonocardiales</taxon>
        <taxon>Pseudonocardiaceae</taxon>
        <taxon>Pseudonocardia</taxon>
    </lineage>
</organism>
<keyword evidence="2 5" id="KW-0378">Hydrolase</keyword>
<dbReference type="GO" id="GO:0005829">
    <property type="term" value="C:cytosol"/>
    <property type="evidence" value="ECO:0007669"/>
    <property type="project" value="TreeGrafter"/>
</dbReference>
<keyword evidence="3 5" id="KW-0347">Helicase</keyword>
<dbReference type="GO" id="GO:0005524">
    <property type="term" value="F:ATP binding"/>
    <property type="evidence" value="ECO:0007669"/>
    <property type="project" value="UniProtKB-UniRule"/>
</dbReference>
<evidence type="ECO:0000256" key="1">
    <source>
        <dbReference type="ARBA" id="ARBA00022741"/>
    </source>
</evidence>
<feature type="domain" description="UvrD-like helicase ATP-binding" evidence="6">
    <location>
        <begin position="185"/>
        <end position="592"/>
    </location>
</feature>
<name>A0A1M6NJQ5_PSETH</name>
<dbReference type="GO" id="GO:0003677">
    <property type="term" value="F:DNA binding"/>
    <property type="evidence" value="ECO:0007669"/>
    <property type="project" value="InterPro"/>
</dbReference>
<dbReference type="InterPro" id="IPR014016">
    <property type="entry name" value="UvrD-like_ATP-bd"/>
</dbReference>
<evidence type="ECO:0000313" key="8">
    <source>
        <dbReference type="Proteomes" id="UP000184363"/>
    </source>
</evidence>
<dbReference type="Pfam" id="PF00580">
    <property type="entry name" value="UvrD-helicase"/>
    <property type="match status" value="1"/>
</dbReference>
<feature type="binding site" evidence="5">
    <location>
        <begin position="206"/>
        <end position="213"/>
    </location>
    <ligand>
        <name>ATP</name>
        <dbReference type="ChEBI" id="CHEBI:30616"/>
    </ligand>
</feature>
<dbReference type="RefSeq" id="WP_143171908.1">
    <property type="nucleotide sequence ID" value="NZ_FRAP01000001.1"/>
</dbReference>
<dbReference type="STRING" id="1848.SAMN05443637_101292"/>
<dbReference type="GO" id="GO:0016787">
    <property type="term" value="F:hydrolase activity"/>
    <property type="evidence" value="ECO:0007669"/>
    <property type="project" value="UniProtKB-UniRule"/>
</dbReference>
<sequence length="720" mass="78374">MEDGGTARELAVENERLRHLHRLLDTELAEASRRATAAAAVETEVGDASRWERDIAVTRWSERAARLRAARTGLCFGRLDHADGPPTYIGRTGLAEPDGETALVDWRAPAARPFYCATAANPEGVIRRRHLRLAGLGPDERVVAIHDDVLDRRAAQQSAETAADPALLAALTAPRGSAMRDIVATIQAEQDAIIRLPLAGTVIVEGGPGTGKTAVALHRVAYLLYTHRELLSRRAVLVVGPTDGFLRYVADVLPSLGENAVVFTTPGGLRQGVHTSLRDEPEVARVKGELSILEVLRRAVAQRQELPRAPIPIELSDVTVTIDSELVHPARDAARACGLPHNQARAVFRDALGAELVRDAVLAIGEGWLEPHELDTHVARDLADSVRRELAAHPRFHEAVDELWPLCTPERLLSELLSSKERLAALDPELVVLHREQGDAWTVSDAPLLDELVDLLGPVEEKAAHDDGAEADARRLLAELAEAEPGDDEFALRASDVVDAARLAERYRGEQLGSVAERAAADRDWTYGHVVVDEAQELTPMDWRVLLRRCPTRSMTIVGDLAQRSAPAGVRNWADLGERAVHRRLTVNYRTPAEIMERAAQVLPEIGPGLEPPRSVRRTGEEPWERTVERAELGRELAAAVAENRPTVGTMAVIAPDPAALPGLDVLDLDVTVLSPAEAKGREFDVVIVVDPDGIRARCPADLYVALTRATQRLGIIGVR</sequence>
<dbReference type="PROSITE" id="PS51198">
    <property type="entry name" value="UVRD_HELICASE_ATP_BIND"/>
    <property type="match status" value="1"/>
</dbReference>
<proteinExistence type="predicted"/>
<evidence type="ECO:0000313" key="7">
    <source>
        <dbReference type="EMBL" id="SHJ95927.1"/>
    </source>
</evidence>
<dbReference type="AlphaFoldDB" id="A0A1M6NJQ5"/>
<evidence type="ECO:0000256" key="2">
    <source>
        <dbReference type="ARBA" id="ARBA00022801"/>
    </source>
</evidence>
<dbReference type="EMBL" id="FRAP01000001">
    <property type="protein sequence ID" value="SHJ95927.1"/>
    <property type="molecule type" value="Genomic_DNA"/>
</dbReference>
<dbReference type="Gene3D" id="3.40.50.300">
    <property type="entry name" value="P-loop containing nucleotide triphosphate hydrolases"/>
    <property type="match status" value="3"/>
</dbReference>
<dbReference type="InterPro" id="IPR027351">
    <property type="entry name" value="(+)RNA_virus_helicase_core_dom"/>
</dbReference>
<dbReference type="OrthoDB" id="9787585at2"/>
<dbReference type="PANTHER" id="PTHR11070">
    <property type="entry name" value="UVRD / RECB / PCRA DNA HELICASE FAMILY MEMBER"/>
    <property type="match status" value="1"/>
</dbReference>
<keyword evidence="4 5" id="KW-0067">ATP-binding</keyword>
<evidence type="ECO:0000256" key="5">
    <source>
        <dbReference type="PROSITE-ProRule" id="PRU00560"/>
    </source>
</evidence>
<evidence type="ECO:0000256" key="4">
    <source>
        <dbReference type="ARBA" id="ARBA00022840"/>
    </source>
</evidence>
<keyword evidence="8" id="KW-1185">Reference proteome</keyword>
<keyword evidence="1 5" id="KW-0547">Nucleotide-binding</keyword>
<dbReference type="PANTHER" id="PTHR11070:SF45">
    <property type="entry name" value="DNA 3'-5' HELICASE"/>
    <property type="match status" value="1"/>
</dbReference>
<accession>A0A1M6NJQ5</accession>
<dbReference type="GO" id="GO:0043138">
    <property type="term" value="F:3'-5' DNA helicase activity"/>
    <property type="evidence" value="ECO:0007669"/>
    <property type="project" value="TreeGrafter"/>
</dbReference>
<dbReference type="Proteomes" id="UP000184363">
    <property type="component" value="Unassembled WGS sequence"/>
</dbReference>
<evidence type="ECO:0000256" key="3">
    <source>
        <dbReference type="ARBA" id="ARBA00022806"/>
    </source>
</evidence>
<gene>
    <name evidence="7" type="ORF">SAMN05443637_101292</name>
</gene>
<reference evidence="7 8" key="1">
    <citation type="submission" date="2016-11" db="EMBL/GenBank/DDBJ databases">
        <authorList>
            <person name="Jaros S."/>
            <person name="Januszkiewicz K."/>
            <person name="Wedrychowicz H."/>
        </authorList>
    </citation>
    <scope>NUCLEOTIDE SEQUENCE [LARGE SCALE GENOMIC DNA]</scope>
    <source>
        <strain evidence="7 8">DSM 43832</strain>
    </source>
</reference>
<dbReference type="InterPro" id="IPR027417">
    <property type="entry name" value="P-loop_NTPase"/>
</dbReference>
<dbReference type="SUPFAM" id="SSF52540">
    <property type="entry name" value="P-loop containing nucleoside triphosphate hydrolases"/>
    <property type="match status" value="1"/>
</dbReference>
<dbReference type="InterPro" id="IPR000212">
    <property type="entry name" value="DNA_helicase_UvrD/REP"/>
</dbReference>
<evidence type="ECO:0000259" key="6">
    <source>
        <dbReference type="PROSITE" id="PS51198"/>
    </source>
</evidence>
<dbReference type="GO" id="GO:0000725">
    <property type="term" value="P:recombinational repair"/>
    <property type="evidence" value="ECO:0007669"/>
    <property type="project" value="TreeGrafter"/>
</dbReference>
<dbReference type="Pfam" id="PF01443">
    <property type="entry name" value="Viral_helicase1"/>
    <property type="match status" value="1"/>
</dbReference>
<protein>
    <submittedName>
        <fullName evidence="7">DNA helicase IV</fullName>
    </submittedName>
</protein>